<protein>
    <submittedName>
        <fullName evidence="2">Uncharacterized protein</fullName>
    </submittedName>
</protein>
<keyword evidence="1" id="KW-1133">Transmembrane helix</keyword>
<keyword evidence="1" id="KW-0472">Membrane</keyword>
<keyword evidence="1" id="KW-0812">Transmembrane</keyword>
<dbReference type="HOGENOM" id="CLU_064781_1_0_1"/>
<proteinExistence type="predicted"/>
<evidence type="ECO:0000256" key="1">
    <source>
        <dbReference type="SAM" id="Phobius"/>
    </source>
</evidence>
<dbReference type="InParanoid" id="A0A0C3ASR9"/>
<dbReference type="EMBL" id="KN822011">
    <property type="protein sequence ID" value="KIM67987.1"/>
    <property type="molecule type" value="Genomic_DNA"/>
</dbReference>
<accession>A0A0C3ASR9</accession>
<dbReference type="STRING" id="1036808.A0A0C3ASR9"/>
<evidence type="ECO:0000313" key="3">
    <source>
        <dbReference type="Proteomes" id="UP000053989"/>
    </source>
</evidence>
<reference evidence="2 3" key="1">
    <citation type="submission" date="2014-04" db="EMBL/GenBank/DDBJ databases">
        <authorList>
            <consortium name="DOE Joint Genome Institute"/>
            <person name="Kuo A."/>
            <person name="Kohler A."/>
            <person name="Nagy L.G."/>
            <person name="Floudas D."/>
            <person name="Copeland A."/>
            <person name="Barry K.W."/>
            <person name="Cichocki N."/>
            <person name="Veneault-Fourrey C."/>
            <person name="LaButti K."/>
            <person name="Lindquist E.A."/>
            <person name="Lipzen A."/>
            <person name="Lundell T."/>
            <person name="Morin E."/>
            <person name="Murat C."/>
            <person name="Sun H."/>
            <person name="Tunlid A."/>
            <person name="Henrissat B."/>
            <person name="Grigoriev I.V."/>
            <person name="Hibbett D.S."/>
            <person name="Martin F."/>
            <person name="Nordberg H.P."/>
            <person name="Cantor M.N."/>
            <person name="Hua S.X."/>
        </authorList>
    </citation>
    <scope>NUCLEOTIDE SEQUENCE [LARGE SCALE GENOMIC DNA]</scope>
    <source>
        <strain evidence="2 3">Foug A</strain>
    </source>
</reference>
<evidence type="ECO:0000313" key="2">
    <source>
        <dbReference type="EMBL" id="KIM67987.1"/>
    </source>
</evidence>
<feature type="transmembrane region" description="Helical" evidence="1">
    <location>
        <begin position="117"/>
        <end position="138"/>
    </location>
</feature>
<sequence length="207" mass="23280">MPSRFNIVRTSIYGKSVLVVFLCLAIAAHFQSLLVIDDLARFVPHPIFVSMLILLILLLGTFWLGTPSSSCVSKILRPIKTLGAFLASSSSENADTYSFWMVSTDGIYHAQYRALEAFSLFNVILIWAFLLFLLAMAVKHHTANVWFITVTSYPYFGSDANASKLPTPVVGCSRSRGRSRTKEDPELWRKASAYTVDRYMRNASPRR</sequence>
<keyword evidence="3" id="KW-1185">Reference proteome</keyword>
<gene>
    <name evidence="2" type="ORF">SCLCIDRAFT_14029</name>
</gene>
<name>A0A0C3ASR9_9AGAM</name>
<dbReference type="Proteomes" id="UP000053989">
    <property type="component" value="Unassembled WGS sequence"/>
</dbReference>
<reference evidence="3" key="2">
    <citation type="submission" date="2015-01" db="EMBL/GenBank/DDBJ databases">
        <title>Evolutionary Origins and Diversification of the Mycorrhizal Mutualists.</title>
        <authorList>
            <consortium name="DOE Joint Genome Institute"/>
            <consortium name="Mycorrhizal Genomics Consortium"/>
            <person name="Kohler A."/>
            <person name="Kuo A."/>
            <person name="Nagy L.G."/>
            <person name="Floudas D."/>
            <person name="Copeland A."/>
            <person name="Barry K.W."/>
            <person name="Cichocki N."/>
            <person name="Veneault-Fourrey C."/>
            <person name="LaButti K."/>
            <person name="Lindquist E.A."/>
            <person name="Lipzen A."/>
            <person name="Lundell T."/>
            <person name="Morin E."/>
            <person name="Murat C."/>
            <person name="Riley R."/>
            <person name="Ohm R."/>
            <person name="Sun H."/>
            <person name="Tunlid A."/>
            <person name="Henrissat B."/>
            <person name="Grigoriev I.V."/>
            <person name="Hibbett D.S."/>
            <person name="Martin F."/>
        </authorList>
    </citation>
    <scope>NUCLEOTIDE SEQUENCE [LARGE SCALE GENOMIC DNA]</scope>
    <source>
        <strain evidence="3">Foug A</strain>
    </source>
</reference>
<feature type="transmembrane region" description="Helical" evidence="1">
    <location>
        <begin position="42"/>
        <end position="64"/>
    </location>
</feature>
<dbReference type="OrthoDB" id="3266740at2759"/>
<feature type="transmembrane region" description="Helical" evidence="1">
    <location>
        <begin position="12"/>
        <end position="36"/>
    </location>
</feature>
<organism evidence="2 3">
    <name type="scientific">Scleroderma citrinum Foug A</name>
    <dbReference type="NCBI Taxonomy" id="1036808"/>
    <lineage>
        <taxon>Eukaryota</taxon>
        <taxon>Fungi</taxon>
        <taxon>Dikarya</taxon>
        <taxon>Basidiomycota</taxon>
        <taxon>Agaricomycotina</taxon>
        <taxon>Agaricomycetes</taxon>
        <taxon>Agaricomycetidae</taxon>
        <taxon>Boletales</taxon>
        <taxon>Sclerodermatineae</taxon>
        <taxon>Sclerodermataceae</taxon>
        <taxon>Scleroderma</taxon>
    </lineage>
</organism>
<dbReference type="AlphaFoldDB" id="A0A0C3ASR9"/>